<keyword evidence="2" id="KW-0472">Membrane</keyword>
<protein>
    <submittedName>
        <fullName evidence="3">Uncharacterized protein</fullName>
    </submittedName>
</protein>
<sequence>MRFLNEKNQTHLQNRAGNRQISGCSAGAPLQSSHAASRGNERQIFDLLIVVSALCYNYVSVLIGIYKSMLIINEAVPQTDKAE</sequence>
<keyword evidence="2" id="KW-0812">Transmembrane</keyword>
<name>A0A450TR47_9GAMM</name>
<evidence type="ECO:0000256" key="2">
    <source>
        <dbReference type="SAM" id="Phobius"/>
    </source>
</evidence>
<feature type="compositionally biased region" description="Polar residues" evidence="1">
    <location>
        <begin position="10"/>
        <end position="23"/>
    </location>
</feature>
<dbReference type="EMBL" id="CAADFE010000024">
    <property type="protein sequence ID" value="VFJ70560.1"/>
    <property type="molecule type" value="Genomic_DNA"/>
</dbReference>
<organism evidence="3">
    <name type="scientific">Candidatus Kentrum sp. FW</name>
    <dbReference type="NCBI Taxonomy" id="2126338"/>
    <lineage>
        <taxon>Bacteria</taxon>
        <taxon>Pseudomonadati</taxon>
        <taxon>Pseudomonadota</taxon>
        <taxon>Gammaproteobacteria</taxon>
        <taxon>Candidatus Kentrum</taxon>
    </lineage>
</organism>
<feature type="region of interest" description="Disordered" evidence="1">
    <location>
        <begin position="1"/>
        <end position="32"/>
    </location>
</feature>
<gene>
    <name evidence="3" type="ORF">BECKFW1821C_GA0114237_10244</name>
</gene>
<evidence type="ECO:0000313" key="3">
    <source>
        <dbReference type="EMBL" id="VFJ70560.1"/>
    </source>
</evidence>
<feature type="transmembrane region" description="Helical" evidence="2">
    <location>
        <begin position="44"/>
        <end position="66"/>
    </location>
</feature>
<evidence type="ECO:0000256" key="1">
    <source>
        <dbReference type="SAM" id="MobiDB-lite"/>
    </source>
</evidence>
<keyword evidence="2" id="KW-1133">Transmembrane helix</keyword>
<reference evidence="3" key="1">
    <citation type="submission" date="2019-02" db="EMBL/GenBank/DDBJ databases">
        <authorList>
            <person name="Gruber-Vodicka R. H."/>
            <person name="Seah K. B. B."/>
        </authorList>
    </citation>
    <scope>NUCLEOTIDE SEQUENCE</scope>
    <source>
        <strain evidence="3">BECK_BZ131</strain>
    </source>
</reference>
<dbReference type="AlphaFoldDB" id="A0A450TR47"/>
<proteinExistence type="predicted"/>
<accession>A0A450TR47</accession>